<evidence type="ECO:0000313" key="1">
    <source>
        <dbReference type="EMBL" id="GHP14083.1"/>
    </source>
</evidence>
<comment type="caution">
    <text evidence="1">The sequence shown here is derived from an EMBL/GenBank/DDBJ whole genome shotgun (WGS) entry which is preliminary data.</text>
</comment>
<gene>
    <name evidence="1" type="ORF">YK48G_15080</name>
</gene>
<dbReference type="Proteomes" id="UP000604765">
    <property type="component" value="Unassembled WGS sequence"/>
</dbReference>
<reference evidence="1 2" key="1">
    <citation type="journal article" date="2021" name="Int. J. Syst. Evol. Microbiol.">
        <title>Lentilactobacillus fungorum sp. nov., isolated from spent mushroom substrates.</title>
        <authorList>
            <person name="Tohno M."/>
            <person name="Tanizawa Y."/>
            <person name="Kojima Y."/>
            <person name="Sakamoto M."/>
            <person name="Ohkuma M."/>
            <person name="Kobayashi H."/>
        </authorList>
    </citation>
    <scope>NUCLEOTIDE SEQUENCE [LARGE SCALE GENOMIC DNA]</scope>
    <source>
        <strain evidence="1 2">YK48G</strain>
    </source>
</reference>
<accession>A0ABQ3VZD1</accession>
<name>A0ABQ3VZD1_9LACO</name>
<dbReference type="EMBL" id="BNJR01000013">
    <property type="protein sequence ID" value="GHP14083.1"/>
    <property type="molecule type" value="Genomic_DNA"/>
</dbReference>
<evidence type="ECO:0000313" key="2">
    <source>
        <dbReference type="Proteomes" id="UP000604765"/>
    </source>
</evidence>
<dbReference type="RefSeq" id="WP_203630108.1">
    <property type="nucleotide sequence ID" value="NZ_BNJR01000013.1"/>
</dbReference>
<protein>
    <submittedName>
        <fullName evidence="1">Transcriptional regulator</fullName>
    </submittedName>
</protein>
<sequence>MMSEQLLSVLSCQRFLTLNEVCKEINLDCQIGQNQLGVLEKQQIVERRFFAGRNYFRLTRSVETISNLGTKVWGRLSRRKSAVAIGQARTCYHHLAGKVGVRLFQLLIQANLVRKLTPTKYILTEVGKQRLSHFLAEPIHQTQVQTCIDFSERLPHLAGSLGTKMLSKLVKTNVVTLAPNRRVRVNVPLERWFEDHLGSDGRETPSLPGAF</sequence>
<keyword evidence="2" id="KW-1185">Reference proteome</keyword>
<organism evidence="1 2">
    <name type="scientific">Lentilactobacillus fungorum</name>
    <dbReference type="NCBI Taxonomy" id="2201250"/>
    <lineage>
        <taxon>Bacteria</taxon>
        <taxon>Bacillati</taxon>
        <taxon>Bacillota</taxon>
        <taxon>Bacilli</taxon>
        <taxon>Lactobacillales</taxon>
        <taxon>Lactobacillaceae</taxon>
        <taxon>Lentilactobacillus</taxon>
    </lineage>
</organism>
<proteinExistence type="predicted"/>